<sequence length="345" mass="36191">MNKKTLSVAASVILSIALSANSVSASNYTVQSGDTLWGIAHKHSISVSALKQWNSLTDNTIVPNQQLRVSVDSTAPAASPSVPAAPVSSGTYTVKSGDTLYRIALESGSSLVELRQWNNLQTDVIYVGQQLKVSSSSAPAPASPAPAAPAPAPAPAPVSSNIVTYRVAAGDTLNRIAGKYSVSVSSLKTWNSLTSDLIYIGQSLKINGTAAAVPAPASPPEVAGESNRNPISIATPLLGAPYAWGGTTPAGFDCSGFIYYVYKQAGSSMGRTNTTGYYNYAVSVTAPQLGDLVFFRDTYRSGISHMGIYLGNREFIHAGSSGGVQVSSLDNSYWKSKFDSFKRFN</sequence>
<dbReference type="PANTHER" id="PTHR47360:SF1">
    <property type="entry name" value="ENDOPEPTIDASE NLPC-RELATED"/>
    <property type="match status" value="1"/>
</dbReference>
<evidence type="ECO:0000259" key="10">
    <source>
        <dbReference type="PROSITE" id="PS51935"/>
    </source>
</evidence>
<evidence type="ECO:0000256" key="7">
    <source>
        <dbReference type="SAM" id="MobiDB-lite"/>
    </source>
</evidence>
<dbReference type="Gene3D" id="3.90.1720.10">
    <property type="entry name" value="endopeptidase domain like (from Nostoc punctiforme)"/>
    <property type="match status" value="1"/>
</dbReference>
<dbReference type="RefSeq" id="WP_077590143.1">
    <property type="nucleotide sequence ID" value="NZ_CP019640.1"/>
</dbReference>
<evidence type="ECO:0000256" key="2">
    <source>
        <dbReference type="ARBA" id="ARBA00022670"/>
    </source>
</evidence>
<dbReference type="InterPro" id="IPR036779">
    <property type="entry name" value="LysM_dom_sf"/>
</dbReference>
<feature type="signal peptide" evidence="8">
    <location>
        <begin position="1"/>
        <end position="25"/>
    </location>
</feature>
<feature type="chain" id="PRO_5012071839" description="Peptidoglycan endopeptidase" evidence="8">
    <location>
        <begin position="26"/>
        <end position="345"/>
    </location>
</feature>
<evidence type="ECO:0000256" key="5">
    <source>
        <dbReference type="ARBA" id="ARBA00022801"/>
    </source>
</evidence>
<dbReference type="SMART" id="SM00257">
    <property type="entry name" value="LysM"/>
    <property type="match status" value="3"/>
</dbReference>
<dbReference type="GO" id="GO:0006508">
    <property type="term" value="P:proteolysis"/>
    <property type="evidence" value="ECO:0007669"/>
    <property type="project" value="UniProtKB-KW"/>
</dbReference>
<dbReference type="PROSITE" id="PS51935">
    <property type="entry name" value="NLPC_P60"/>
    <property type="match status" value="1"/>
</dbReference>
<dbReference type="InterPro" id="IPR038765">
    <property type="entry name" value="Papain-like_cys_pep_sf"/>
</dbReference>
<dbReference type="GO" id="GO:0008234">
    <property type="term" value="F:cysteine-type peptidase activity"/>
    <property type="evidence" value="ECO:0007669"/>
    <property type="project" value="UniProtKB-KW"/>
</dbReference>
<feature type="domain" description="NlpC/P60" evidence="10">
    <location>
        <begin position="224"/>
        <end position="345"/>
    </location>
</feature>
<keyword evidence="2" id="KW-0645">Protease</keyword>
<evidence type="ECO:0000256" key="1">
    <source>
        <dbReference type="ARBA" id="ARBA00007074"/>
    </source>
</evidence>
<feature type="compositionally biased region" description="Pro residues" evidence="7">
    <location>
        <begin position="141"/>
        <end position="156"/>
    </location>
</feature>
<keyword evidence="12" id="KW-1185">Reference proteome</keyword>
<evidence type="ECO:0000313" key="11">
    <source>
        <dbReference type="EMBL" id="AQQ54251.1"/>
    </source>
</evidence>
<evidence type="ECO:0000256" key="3">
    <source>
        <dbReference type="ARBA" id="ARBA00022729"/>
    </source>
</evidence>
<keyword evidence="3 8" id="KW-0732">Signal</keyword>
<evidence type="ECO:0000256" key="6">
    <source>
        <dbReference type="ARBA" id="ARBA00022807"/>
    </source>
</evidence>
<organism evidence="11 12">
    <name type="scientific">Planococcus lenghuensis</name>
    <dbReference type="NCBI Taxonomy" id="2213202"/>
    <lineage>
        <taxon>Bacteria</taxon>
        <taxon>Bacillati</taxon>
        <taxon>Bacillota</taxon>
        <taxon>Bacilli</taxon>
        <taxon>Bacillales</taxon>
        <taxon>Caryophanaceae</taxon>
        <taxon>Planococcus</taxon>
    </lineage>
</organism>
<comment type="similarity">
    <text evidence="1">Belongs to the peptidase C40 family.</text>
</comment>
<protein>
    <recommendedName>
        <fullName evidence="13">Peptidoglycan endopeptidase</fullName>
    </recommendedName>
</protein>
<proteinExistence type="inferred from homology"/>
<keyword evidence="5" id="KW-0378">Hydrolase</keyword>
<evidence type="ECO:0000256" key="8">
    <source>
        <dbReference type="SAM" id="SignalP"/>
    </source>
</evidence>
<feature type="domain" description="LysM" evidence="9">
    <location>
        <begin position="90"/>
        <end position="133"/>
    </location>
</feature>
<dbReference type="PROSITE" id="PS51782">
    <property type="entry name" value="LYSM"/>
    <property type="match status" value="3"/>
</dbReference>
<keyword evidence="6" id="KW-0788">Thiol protease</keyword>
<dbReference type="PANTHER" id="PTHR47360">
    <property type="entry name" value="MUREIN DD-ENDOPEPTIDASE MEPS/MUREIN LD-CARBOXYPEPTIDASE"/>
    <property type="match status" value="1"/>
</dbReference>
<evidence type="ECO:0000259" key="9">
    <source>
        <dbReference type="PROSITE" id="PS51782"/>
    </source>
</evidence>
<dbReference type="SUPFAM" id="SSF54106">
    <property type="entry name" value="LysM domain"/>
    <property type="match status" value="3"/>
</dbReference>
<evidence type="ECO:0008006" key="13">
    <source>
        <dbReference type="Google" id="ProtNLM"/>
    </source>
</evidence>
<evidence type="ECO:0000256" key="4">
    <source>
        <dbReference type="ARBA" id="ARBA00022737"/>
    </source>
</evidence>
<dbReference type="Pfam" id="PF01476">
    <property type="entry name" value="LysM"/>
    <property type="match status" value="3"/>
</dbReference>
<name>A0A1Q2L1E4_9BACL</name>
<dbReference type="AlphaFoldDB" id="A0A1Q2L1E4"/>
<dbReference type="Gene3D" id="3.10.350.10">
    <property type="entry name" value="LysM domain"/>
    <property type="match status" value="3"/>
</dbReference>
<dbReference type="Pfam" id="PF00877">
    <property type="entry name" value="NLPC_P60"/>
    <property type="match status" value="1"/>
</dbReference>
<evidence type="ECO:0000313" key="12">
    <source>
        <dbReference type="Proteomes" id="UP000188184"/>
    </source>
</evidence>
<dbReference type="InterPro" id="IPR052062">
    <property type="entry name" value="Murein_DD/LD_carboxypeptidase"/>
</dbReference>
<feature type="region of interest" description="Disordered" evidence="7">
    <location>
        <begin position="137"/>
        <end position="156"/>
    </location>
</feature>
<dbReference type="Proteomes" id="UP000188184">
    <property type="component" value="Chromosome"/>
</dbReference>
<dbReference type="KEGG" id="pmar:B0X71_14865"/>
<dbReference type="OrthoDB" id="9813368at2"/>
<dbReference type="CDD" id="cd00118">
    <property type="entry name" value="LysM"/>
    <property type="match status" value="3"/>
</dbReference>
<gene>
    <name evidence="11" type="ORF">B0X71_14865</name>
</gene>
<feature type="domain" description="LysM" evidence="9">
    <location>
        <begin position="163"/>
        <end position="206"/>
    </location>
</feature>
<dbReference type="SUPFAM" id="SSF54001">
    <property type="entry name" value="Cysteine proteinases"/>
    <property type="match status" value="1"/>
</dbReference>
<keyword evidence="4" id="KW-0677">Repeat</keyword>
<dbReference type="EMBL" id="CP019640">
    <property type="protein sequence ID" value="AQQ54251.1"/>
    <property type="molecule type" value="Genomic_DNA"/>
</dbReference>
<reference evidence="11 12" key="1">
    <citation type="submission" date="2017-02" db="EMBL/GenBank/DDBJ databases">
        <title>The complete genomic sequence of a novel cold adapted crude oil-degrading bacterium Planococcus qaidamina Y42.</title>
        <authorList>
            <person name="Yang R."/>
        </authorList>
    </citation>
    <scope>NUCLEOTIDE SEQUENCE [LARGE SCALE GENOMIC DNA]</scope>
    <source>
        <strain evidence="11 12">Y42</strain>
    </source>
</reference>
<dbReference type="InterPro" id="IPR000064">
    <property type="entry name" value="NLP_P60_dom"/>
</dbReference>
<dbReference type="InterPro" id="IPR018392">
    <property type="entry name" value="LysM"/>
</dbReference>
<accession>A0A1Q2L1E4</accession>
<feature type="domain" description="LysM" evidence="9">
    <location>
        <begin position="26"/>
        <end position="69"/>
    </location>
</feature>